<feature type="transmembrane region" description="Helical" evidence="8">
    <location>
        <begin position="252"/>
        <end position="273"/>
    </location>
</feature>
<feature type="domain" description="MARVEL" evidence="9">
    <location>
        <begin position="140"/>
        <end position="279"/>
    </location>
</feature>
<evidence type="ECO:0000256" key="1">
    <source>
        <dbReference type="ARBA" id="ARBA00004141"/>
    </source>
</evidence>
<keyword evidence="3" id="KW-0677">Repeat</keyword>
<feature type="transmembrane region" description="Helical" evidence="8">
    <location>
        <begin position="21"/>
        <end position="40"/>
    </location>
</feature>
<keyword evidence="5 7" id="KW-0472">Membrane</keyword>
<comment type="subcellular location">
    <subcellularLocation>
        <location evidence="1">Membrane</location>
        <topology evidence="1">Multi-pass membrane protein</topology>
    </subcellularLocation>
</comment>
<evidence type="ECO:0000256" key="4">
    <source>
        <dbReference type="ARBA" id="ARBA00022989"/>
    </source>
</evidence>
<name>A0A3P9MD21_ORYLA</name>
<reference evidence="10" key="3">
    <citation type="submission" date="2025-08" db="UniProtKB">
        <authorList>
            <consortium name="Ensembl"/>
        </authorList>
    </citation>
    <scope>IDENTIFICATION</scope>
    <source>
        <strain evidence="10">HNI</strain>
    </source>
</reference>
<dbReference type="PANTHER" id="PTHR17068:SF2">
    <property type="entry name" value="MYELOID-ASSOCIATED DIFFERENTIATION MARKER-LIKE"/>
    <property type="match status" value="1"/>
</dbReference>
<dbReference type="InterPro" id="IPR047123">
    <property type="entry name" value="MYADM-like"/>
</dbReference>
<accession>A0A3P9MD21</accession>
<reference key="1">
    <citation type="journal article" date="2007" name="Nature">
        <title>The medaka draft genome and insights into vertebrate genome evolution.</title>
        <authorList>
            <person name="Kasahara M."/>
            <person name="Naruse K."/>
            <person name="Sasaki S."/>
            <person name="Nakatani Y."/>
            <person name="Qu W."/>
            <person name="Ahsan B."/>
            <person name="Yamada T."/>
            <person name="Nagayasu Y."/>
            <person name="Doi K."/>
            <person name="Kasai Y."/>
            <person name="Jindo T."/>
            <person name="Kobayashi D."/>
            <person name="Shimada A."/>
            <person name="Toyoda A."/>
            <person name="Kuroki Y."/>
            <person name="Fujiyama A."/>
            <person name="Sasaki T."/>
            <person name="Shimizu A."/>
            <person name="Asakawa S."/>
            <person name="Shimizu N."/>
            <person name="Hashimoto S."/>
            <person name="Yang J."/>
            <person name="Lee Y."/>
            <person name="Matsushima K."/>
            <person name="Sugano S."/>
            <person name="Sakaizumi M."/>
            <person name="Narita T."/>
            <person name="Ohishi K."/>
            <person name="Haga S."/>
            <person name="Ohta F."/>
            <person name="Nomoto H."/>
            <person name="Nogata K."/>
            <person name="Morishita T."/>
            <person name="Endo T."/>
            <person name="Shin-I T."/>
            <person name="Takeda H."/>
            <person name="Morishita S."/>
            <person name="Kohara Y."/>
        </authorList>
    </citation>
    <scope>NUCLEOTIDE SEQUENCE [LARGE SCALE GENOMIC DNA]</scope>
    <source>
        <strain>Hd-rR</strain>
    </source>
</reference>
<reference evidence="10 11" key="2">
    <citation type="submission" date="2017-04" db="EMBL/GenBank/DDBJ databases">
        <title>CpG methylation of centromeres and impact of large insertions on vertebrate speciation.</title>
        <authorList>
            <person name="Ichikawa K."/>
            <person name="Yoshimura J."/>
            <person name="Morishita S."/>
        </authorList>
    </citation>
    <scope>NUCLEOTIDE SEQUENCE</scope>
    <source>
        <strain evidence="10 11">HNI</strain>
    </source>
</reference>
<dbReference type="Proteomes" id="UP000265180">
    <property type="component" value="Chromosome 8"/>
</dbReference>
<keyword evidence="4 8" id="KW-1133">Transmembrane helix</keyword>
<dbReference type="GO" id="GO:0016020">
    <property type="term" value="C:membrane"/>
    <property type="evidence" value="ECO:0007669"/>
    <property type="project" value="UniProtKB-SubCell"/>
</dbReference>
<evidence type="ECO:0000256" key="5">
    <source>
        <dbReference type="ARBA" id="ARBA00023136"/>
    </source>
</evidence>
<dbReference type="Pfam" id="PF01284">
    <property type="entry name" value="MARVEL"/>
    <property type="match status" value="2"/>
</dbReference>
<evidence type="ECO:0000256" key="8">
    <source>
        <dbReference type="SAM" id="Phobius"/>
    </source>
</evidence>
<feature type="domain" description="MARVEL" evidence="9">
    <location>
        <begin position="8"/>
        <end position="135"/>
    </location>
</feature>
<evidence type="ECO:0000256" key="7">
    <source>
        <dbReference type="PROSITE-ProRule" id="PRU00581"/>
    </source>
</evidence>
<feature type="transmembrane region" description="Helical" evidence="8">
    <location>
        <begin position="178"/>
        <end position="199"/>
    </location>
</feature>
<evidence type="ECO:0000313" key="10">
    <source>
        <dbReference type="Ensembl" id="ENSORLP00020030902.1"/>
    </source>
</evidence>
<feature type="transmembrane region" description="Helical" evidence="8">
    <location>
        <begin position="46"/>
        <end position="66"/>
    </location>
</feature>
<keyword evidence="2 7" id="KW-0812">Transmembrane</keyword>
<feature type="transmembrane region" description="Helical" evidence="8">
    <location>
        <begin position="211"/>
        <end position="232"/>
    </location>
</feature>
<comment type="similarity">
    <text evidence="6">Belongs to the MAL family.</text>
</comment>
<protein>
    <submittedName>
        <fullName evidence="10">Myeloid-associated differentiation marker-like</fullName>
    </submittedName>
</protein>
<dbReference type="Ensembl" id="ENSORLT00020022398.1">
    <property type="protein sequence ID" value="ENSORLP00020030902.1"/>
    <property type="gene ID" value="ENSORLG00020015615.1"/>
</dbReference>
<evidence type="ECO:0000256" key="2">
    <source>
        <dbReference type="ARBA" id="ARBA00022692"/>
    </source>
</evidence>
<evidence type="ECO:0000259" key="9">
    <source>
        <dbReference type="PROSITE" id="PS51225"/>
    </source>
</evidence>
<sequence length="283" mass="32270">MVTPDLKTLMTRLGITRILGIISNCICFSLMASVGVYNFSFWTWCLFTWSFSFCTTFLILILELFSLNQRLPISWNDFTAAFSIVATLMVFATSVIMSVFFAKFGYAKFIAATAISFFSFGLHCNEITYIWKQSDEISGFLSSIPGLLKIIEAFVACVIFICLDFSPYPFYPGLQWCVAVYSICFIFAMFFIITTIGRLQSWLPVPIDKVMLVCNVLAVVMYMTAVIIWPVYSFRNISSSDCPTVAFCPWKLIIVITFMTCFNFVAYVVDLVYSLRQHFFSQS</sequence>
<evidence type="ECO:0000256" key="6">
    <source>
        <dbReference type="ARBA" id="ARBA00034721"/>
    </source>
</evidence>
<dbReference type="AlphaFoldDB" id="A0A3P9MD21"/>
<dbReference type="InterPro" id="IPR008253">
    <property type="entry name" value="Marvel"/>
</dbReference>
<feature type="transmembrane region" description="Helical" evidence="8">
    <location>
        <begin position="146"/>
        <end position="166"/>
    </location>
</feature>
<feature type="transmembrane region" description="Helical" evidence="8">
    <location>
        <begin position="106"/>
        <end position="125"/>
    </location>
</feature>
<dbReference type="PROSITE" id="PS51225">
    <property type="entry name" value="MARVEL"/>
    <property type="match status" value="2"/>
</dbReference>
<evidence type="ECO:0000313" key="11">
    <source>
        <dbReference type="Proteomes" id="UP000265180"/>
    </source>
</evidence>
<feature type="transmembrane region" description="Helical" evidence="8">
    <location>
        <begin position="78"/>
        <end position="100"/>
    </location>
</feature>
<organism evidence="10 11">
    <name type="scientific">Oryzias latipes</name>
    <name type="common">Japanese rice fish</name>
    <name type="synonym">Japanese killifish</name>
    <dbReference type="NCBI Taxonomy" id="8090"/>
    <lineage>
        <taxon>Eukaryota</taxon>
        <taxon>Metazoa</taxon>
        <taxon>Chordata</taxon>
        <taxon>Craniata</taxon>
        <taxon>Vertebrata</taxon>
        <taxon>Euteleostomi</taxon>
        <taxon>Actinopterygii</taxon>
        <taxon>Neopterygii</taxon>
        <taxon>Teleostei</taxon>
        <taxon>Neoteleostei</taxon>
        <taxon>Acanthomorphata</taxon>
        <taxon>Ovalentaria</taxon>
        <taxon>Atherinomorphae</taxon>
        <taxon>Beloniformes</taxon>
        <taxon>Adrianichthyidae</taxon>
        <taxon>Oryziinae</taxon>
        <taxon>Oryzias</taxon>
    </lineage>
</organism>
<dbReference type="PANTHER" id="PTHR17068">
    <property type="entry name" value="MYELOID-ASSOCIATED DIFFERENTIATION MARKER MYADM FAMILY MEMBER"/>
    <property type="match status" value="1"/>
</dbReference>
<evidence type="ECO:0000256" key="3">
    <source>
        <dbReference type="ARBA" id="ARBA00022737"/>
    </source>
</evidence>
<proteinExistence type="inferred from homology"/>
<reference evidence="10" key="4">
    <citation type="submission" date="2025-09" db="UniProtKB">
        <authorList>
            <consortium name="Ensembl"/>
        </authorList>
    </citation>
    <scope>IDENTIFICATION</scope>
    <source>
        <strain evidence="10">HNI</strain>
    </source>
</reference>